<dbReference type="InterPro" id="IPR000210">
    <property type="entry name" value="BTB/POZ_dom"/>
</dbReference>
<dbReference type="PANTHER" id="PTHR47022">
    <property type="entry name" value="BTB AND MATH DOMAIN-CONTAINING PROTEIN 36-RELATED"/>
    <property type="match status" value="1"/>
</dbReference>
<dbReference type="InterPro" id="IPR011333">
    <property type="entry name" value="SKP1/BTB/POZ_sf"/>
</dbReference>
<dbReference type="Gene3D" id="3.30.710.10">
    <property type="entry name" value="Potassium Channel Kv1.1, Chain A"/>
    <property type="match status" value="2"/>
</dbReference>
<dbReference type="Pfam" id="PF00651">
    <property type="entry name" value="BTB"/>
    <property type="match status" value="2"/>
</dbReference>
<dbReference type="SUPFAM" id="SSF49599">
    <property type="entry name" value="TRAF domain-like"/>
    <property type="match status" value="1"/>
</dbReference>
<evidence type="ECO:0000313" key="4">
    <source>
        <dbReference type="Proteomes" id="UP001201812"/>
    </source>
</evidence>
<dbReference type="SUPFAM" id="SSF54695">
    <property type="entry name" value="POZ domain"/>
    <property type="match status" value="2"/>
</dbReference>
<keyword evidence="4" id="KW-1185">Reference proteome</keyword>
<gene>
    <name evidence="3" type="ORF">DdX_22377</name>
</gene>
<evidence type="ECO:0000259" key="2">
    <source>
        <dbReference type="PROSITE" id="PS50144"/>
    </source>
</evidence>
<comment type="caution">
    <text evidence="3">The sequence shown here is derived from an EMBL/GenBank/DDBJ whole genome shotgun (WGS) entry which is preliminary data.</text>
</comment>
<dbReference type="SMART" id="SM00061">
    <property type="entry name" value="MATH"/>
    <property type="match status" value="1"/>
</dbReference>
<dbReference type="AlphaFoldDB" id="A0AAD4MFV0"/>
<dbReference type="PROSITE" id="PS50144">
    <property type="entry name" value="MATH"/>
    <property type="match status" value="1"/>
</dbReference>
<organism evidence="3 4">
    <name type="scientific">Ditylenchus destructor</name>
    <dbReference type="NCBI Taxonomy" id="166010"/>
    <lineage>
        <taxon>Eukaryota</taxon>
        <taxon>Metazoa</taxon>
        <taxon>Ecdysozoa</taxon>
        <taxon>Nematoda</taxon>
        <taxon>Chromadorea</taxon>
        <taxon>Rhabditida</taxon>
        <taxon>Tylenchina</taxon>
        <taxon>Tylenchomorpha</taxon>
        <taxon>Sphaerularioidea</taxon>
        <taxon>Anguinidae</taxon>
        <taxon>Anguininae</taxon>
        <taxon>Ditylenchus</taxon>
    </lineage>
</organism>
<dbReference type="PANTHER" id="PTHR47022:SF1">
    <property type="entry name" value="BTB AND MATH DOMAIN-CONTAINING PROTEIN 36-RELATED"/>
    <property type="match status" value="1"/>
</dbReference>
<name>A0AAD4MFV0_9BILA</name>
<dbReference type="Proteomes" id="UP001201812">
    <property type="component" value="Unassembled WGS sequence"/>
</dbReference>
<proteinExistence type="predicted"/>
<dbReference type="PROSITE" id="PS50097">
    <property type="entry name" value="BTB"/>
    <property type="match status" value="2"/>
</dbReference>
<feature type="domain" description="BTB" evidence="1">
    <location>
        <begin position="158"/>
        <end position="214"/>
    </location>
</feature>
<feature type="domain" description="MATH" evidence="2">
    <location>
        <begin position="1"/>
        <end position="130"/>
    </location>
</feature>
<dbReference type="SMART" id="SM00225">
    <property type="entry name" value="BTB"/>
    <property type="match status" value="2"/>
</dbReference>
<dbReference type="Gene3D" id="2.60.210.10">
    <property type="entry name" value="Apoptosis, Tumor Necrosis Factor Receptor Associated Protein 2, Chain A"/>
    <property type="match status" value="1"/>
</dbReference>
<accession>A0AAD4MFV0</accession>
<protein>
    <submittedName>
        <fullName evidence="3">BTB/POZ domain-containing protein</fullName>
    </submittedName>
</protein>
<dbReference type="InterPro" id="IPR002083">
    <property type="entry name" value="MATH/TRAF_dom"/>
</dbReference>
<sequence>MRIDRFAEFVRDGKDRYSAPVYIRGLPWQINARTMEVDQSNNQDEQSPSKNLEAYLYCCKYSTNQTWECRATFTLRVVAQKDGVMDIHRNSTRNFTGKACGWKNFAACDFLLDPENGFIKDDTVIVQAHVKPLNVKMISGIHSTANGQLFSSSAKYPSDFVLIIQDKEVHVQKSFLAMHSDYFKDQFAKHERVKRAILQDIHYDDFIELLTVIYPTAHPITCENVETITELAFKFYMGDLLRRCEVFLMENISKFHRAATLLMSEWYGLVDLTEKIIDQIENIADIKAMKPEYDVLSDRTKRMLFDKICSAGPVSNPVPELESMSITTDRATEILQELVSSARCPPSGVLIVENNRIPVHKEHLALYSEYFRAMFQGEFAERNKDEIVLEEVGYNEILELLQIIYPTQQHFSINEKNVGVILKMADRFIMPAILERCKMLLENSTNIKAARKLWLAQRYNLPDLQANYIKKYKTMSDVEELKAEPEFGLFDDKTRALILDNIVS</sequence>
<evidence type="ECO:0000259" key="1">
    <source>
        <dbReference type="PROSITE" id="PS50097"/>
    </source>
</evidence>
<evidence type="ECO:0000313" key="3">
    <source>
        <dbReference type="EMBL" id="KAI1690629.1"/>
    </source>
</evidence>
<dbReference type="Pfam" id="PF22486">
    <property type="entry name" value="MATH_2"/>
    <property type="match status" value="1"/>
</dbReference>
<dbReference type="InterPro" id="IPR008974">
    <property type="entry name" value="TRAF-like"/>
</dbReference>
<feature type="domain" description="BTB" evidence="1">
    <location>
        <begin position="346"/>
        <end position="413"/>
    </location>
</feature>
<dbReference type="CDD" id="cd18186">
    <property type="entry name" value="BTB_POZ_ZBTB_KLHL-like"/>
    <property type="match status" value="2"/>
</dbReference>
<dbReference type="EMBL" id="JAKKPZ010001122">
    <property type="protein sequence ID" value="KAI1690629.1"/>
    <property type="molecule type" value="Genomic_DNA"/>
</dbReference>
<reference evidence="3" key="1">
    <citation type="submission" date="2022-01" db="EMBL/GenBank/DDBJ databases">
        <title>Genome Sequence Resource for Two Populations of Ditylenchus destructor, the Migratory Endoparasitic Phytonematode.</title>
        <authorList>
            <person name="Zhang H."/>
            <person name="Lin R."/>
            <person name="Xie B."/>
        </authorList>
    </citation>
    <scope>NUCLEOTIDE SEQUENCE</scope>
    <source>
        <strain evidence="3">BazhouSP</strain>
    </source>
</reference>